<dbReference type="InterPro" id="IPR012341">
    <property type="entry name" value="6hp_glycosidase-like_sf"/>
</dbReference>
<dbReference type="InterPro" id="IPR008928">
    <property type="entry name" value="6-hairpin_glycosidase_sf"/>
</dbReference>
<feature type="domain" description="Spermatogenesis-associated protein 20-like TRX" evidence="1">
    <location>
        <begin position="36"/>
        <end position="187"/>
    </location>
</feature>
<dbReference type="PANTHER" id="PTHR42899">
    <property type="entry name" value="SPERMATOGENESIS-ASSOCIATED PROTEIN 20"/>
    <property type="match status" value="1"/>
</dbReference>
<evidence type="ECO:0000259" key="2">
    <source>
        <dbReference type="Pfam" id="PF07944"/>
    </source>
</evidence>
<accession>A0A562SD79</accession>
<dbReference type="SUPFAM" id="SSF48208">
    <property type="entry name" value="Six-hairpin glycosidases"/>
    <property type="match status" value="1"/>
</dbReference>
<dbReference type="PANTHER" id="PTHR42899:SF1">
    <property type="entry name" value="SPERMATOGENESIS-ASSOCIATED PROTEIN 20"/>
    <property type="match status" value="1"/>
</dbReference>
<dbReference type="Pfam" id="PF07944">
    <property type="entry name" value="Beta-AFase-like_GH127_cat"/>
    <property type="match status" value="1"/>
</dbReference>
<dbReference type="PROSITE" id="PS51257">
    <property type="entry name" value="PROKAR_LIPOPROTEIN"/>
    <property type="match status" value="1"/>
</dbReference>
<dbReference type="CDD" id="cd02955">
    <property type="entry name" value="SSP411"/>
    <property type="match status" value="1"/>
</dbReference>
<comment type="caution">
    <text evidence="3">The sequence shown here is derived from an EMBL/GenBank/DDBJ whole genome shotgun (WGS) entry which is preliminary data.</text>
</comment>
<dbReference type="Proteomes" id="UP000316167">
    <property type="component" value="Unassembled WGS sequence"/>
</dbReference>
<protein>
    <submittedName>
        <fullName evidence="3">Uncharacterized protein</fullName>
    </submittedName>
</protein>
<gene>
    <name evidence="3" type="ORF">IQ13_3600</name>
</gene>
<dbReference type="AlphaFoldDB" id="A0A562SD79"/>
<dbReference type="EMBL" id="VLLE01000006">
    <property type="protein sequence ID" value="TWI79198.1"/>
    <property type="molecule type" value="Genomic_DNA"/>
</dbReference>
<evidence type="ECO:0000313" key="3">
    <source>
        <dbReference type="EMBL" id="TWI79198.1"/>
    </source>
</evidence>
<name>A0A562SD79_9BACT</name>
<dbReference type="SUPFAM" id="SSF52833">
    <property type="entry name" value="Thioredoxin-like"/>
    <property type="match status" value="1"/>
</dbReference>
<dbReference type="Pfam" id="PF03190">
    <property type="entry name" value="Thioredox_DsbH"/>
    <property type="match status" value="1"/>
</dbReference>
<proteinExistence type="predicted"/>
<dbReference type="InterPro" id="IPR012878">
    <property type="entry name" value="Beta-AFase-like_GH127_cat"/>
</dbReference>
<feature type="domain" description="Non-reducing end beta-L-arabinofuranosidase-like GH127 catalytic" evidence="2">
    <location>
        <begin position="448"/>
        <end position="550"/>
    </location>
</feature>
<keyword evidence="4" id="KW-1185">Reference proteome</keyword>
<dbReference type="Gene3D" id="1.50.10.10">
    <property type="match status" value="1"/>
</dbReference>
<organism evidence="3 4">
    <name type="scientific">Lacibacter cauensis</name>
    <dbReference type="NCBI Taxonomy" id="510947"/>
    <lineage>
        <taxon>Bacteria</taxon>
        <taxon>Pseudomonadati</taxon>
        <taxon>Bacteroidota</taxon>
        <taxon>Chitinophagia</taxon>
        <taxon>Chitinophagales</taxon>
        <taxon>Chitinophagaceae</taxon>
        <taxon>Lacibacter</taxon>
    </lineage>
</organism>
<dbReference type="Gene3D" id="3.40.30.10">
    <property type="entry name" value="Glutaredoxin"/>
    <property type="match status" value="1"/>
</dbReference>
<dbReference type="PIRSF" id="PIRSF006402">
    <property type="entry name" value="UCP006402_thioredoxin"/>
    <property type="match status" value="1"/>
</dbReference>
<dbReference type="OrthoDB" id="9762614at2"/>
<dbReference type="GO" id="GO:0005975">
    <property type="term" value="P:carbohydrate metabolic process"/>
    <property type="evidence" value="ECO:0007669"/>
    <property type="project" value="InterPro"/>
</dbReference>
<evidence type="ECO:0000313" key="4">
    <source>
        <dbReference type="Proteomes" id="UP000316167"/>
    </source>
</evidence>
<reference evidence="3 4" key="1">
    <citation type="journal article" date="2015" name="Stand. Genomic Sci.">
        <title>Genomic Encyclopedia of Bacterial and Archaeal Type Strains, Phase III: the genomes of soil and plant-associated and newly described type strains.</title>
        <authorList>
            <person name="Whitman W.B."/>
            <person name="Woyke T."/>
            <person name="Klenk H.P."/>
            <person name="Zhou Y."/>
            <person name="Lilburn T.G."/>
            <person name="Beck B.J."/>
            <person name="De Vos P."/>
            <person name="Vandamme P."/>
            <person name="Eisen J.A."/>
            <person name="Garrity G."/>
            <person name="Hugenholtz P."/>
            <person name="Kyrpides N.C."/>
        </authorList>
    </citation>
    <scope>NUCLEOTIDE SEQUENCE [LARGE SCALE GENOMIC DNA]</scope>
    <source>
        <strain evidence="3 4">CGMCC 1.7271</strain>
    </source>
</reference>
<dbReference type="InterPro" id="IPR004879">
    <property type="entry name" value="Ssp411-like_TRX"/>
</dbReference>
<evidence type="ECO:0000259" key="1">
    <source>
        <dbReference type="Pfam" id="PF03190"/>
    </source>
</evidence>
<dbReference type="RefSeq" id="WP_144887973.1">
    <property type="nucleotide sequence ID" value="NZ_VLLE01000006.1"/>
</dbReference>
<dbReference type="InterPro" id="IPR024705">
    <property type="entry name" value="Ssp411"/>
</dbReference>
<dbReference type="InterPro" id="IPR036249">
    <property type="entry name" value="Thioredoxin-like_sf"/>
</dbReference>
<sequence length="704" mass="79223">MPAKKLTYHTRLFTAAITLLLLSGCSLLGKHKQEGNKLSNASSPYLQEHADNPVDWYEWGEEALAKAKKENKPLLISVGYASCHWCHVMEKESFMDTAVARIMNESFVCIKVDREERPDIDNLYMNACRLLNNGDAGWPLNAFALPDGKPFFAGTYYAKSNWITLLKQVAESYRTKRTKVELQAASVYYGMIDNDQLNLQPAGTKSTVDAAFHTSLFQAAYQQVDVVNGGIKGKQKFPTAPVWDFMLQYYYITGDQKAKDATLHTLTKMALGSIYDQVGGGFARYCTDSVWRVPHFEKMLNDNGQLVSLYAQAYKLTQNSLYKKVLTETLEFIDIELSAPQGGFYSSLNADTEDGEGSFYAWSYNAFNNVVTSEQKKLLADYYNLTEKGNWEKGKNLLYAIDDPAVYAAAKNMDVAAFQQLLQKSRSELKAARNKRTKPVTDTKILTSWNAIMLSGYVDAYTATGNNAYLQRALANASFLQKNMLRANGELMRNYYQGKVSVSAFLEDYAWLSWAYIKLYQVTFQKQWIDLAKKITDHAIVHFYDPASGLFYNTAASSDAVLRKMELQDNAVPSSNAMMGFVLHQLGTLFSDTAYTAKSEKMLLAVSEKIKAAPIYYAQWCRLAGLKAGKTYEVAIMGRRANEHNIALQKKYLPTSVFLGETSNENLPLLANKYQPEKTMIYVCSNASCKRPVEQTDEALLQIK</sequence>